<name>A0AAD1UTZ1_EUPCR</name>
<keyword evidence="1" id="KW-0479">Metal-binding</keyword>
<feature type="transmembrane region" description="Helical" evidence="2">
    <location>
        <begin position="99"/>
        <end position="121"/>
    </location>
</feature>
<dbReference type="Gene3D" id="3.30.40.10">
    <property type="entry name" value="Zinc/RING finger domain, C3HC4 (zinc finger)"/>
    <property type="match status" value="1"/>
</dbReference>
<feature type="transmembrane region" description="Helical" evidence="2">
    <location>
        <begin position="68"/>
        <end position="87"/>
    </location>
</feature>
<dbReference type="PANTHER" id="PTHR47035">
    <property type="entry name" value="OS11G0150450 PROTEIN"/>
    <property type="match status" value="1"/>
</dbReference>
<keyword evidence="2" id="KW-0812">Transmembrane</keyword>
<proteinExistence type="predicted"/>
<evidence type="ECO:0000259" key="3">
    <source>
        <dbReference type="PROSITE" id="PS50089"/>
    </source>
</evidence>
<feature type="domain" description="RING-type" evidence="3">
    <location>
        <begin position="183"/>
        <end position="225"/>
    </location>
</feature>
<dbReference type="AlphaFoldDB" id="A0AAD1UTZ1"/>
<protein>
    <recommendedName>
        <fullName evidence="3">RING-type domain-containing protein</fullName>
    </recommendedName>
</protein>
<keyword evidence="5" id="KW-1185">Reference proteome</keyword>
<dbReference type="Proteomes" id="UP001295684">
    <property type="component" value="Unassembled WGS sequence"/>
</dbReference>
<evidence type="ECO:0000313" key="4">
    <source>
        <dbReference type="EMBL" id="CAI2371580.1"/>
    </source>
</evidence>
<evidence type="ECO:0000256" key="2">
    <source>
        <dbReference type="SAM" id="Phobius"/>
    </source>
</evidence>
<dbReference type="PROSITE" id="PS50089">
    <property type="entry name" value="ZF_RING_2"/>
    <property type="match status" value="1"/>
</dbReference>
<sequence>MRYKHIFAYIIILFLLYGLIWFIASSSSNEEGNIYPMQYILEQDLLFIMFSLLPILTILPTNERNMVFIVHIIMIFLHSMVGLYMLVFDRASLEMKYYIGVLILTCVGFLFVTLLGITLYAGGFGNDFSMLFEGNDDTIILGHQIPIQQQQHHNAMDSNFVDAFNKIKTIIYEPYMVLKNKTCPICLIEYEEKEVIKIMPACYHTFHISCIESWFRNNLSCPFCRQEITRDGIDTMDHHRHSSIMKKVLSSLPGSMRIQTSDEEKCKENSKENPSRNLETIKEQLSNCASFGQLTGSGTSSRKMLHTQSHICMTNQTDMEAIEEVKDSVGFNSCCPDPEIFAENLKDSYGGNPQNDGISSKRIHMSLKNQLKNTEL</sequence>
<dbReference type="SMART" id="SM00184">
    <property type="entry name" value="RING"/>
    <property type="match status" value="1"/>
</dbReference>
<gene>
    <name evidence="4" type="ORF">ECRASSUSDP1_LOCUS12904</name>
</gene>
<evidence type="ECO:0000313" key="5">
    <source>
        <dbReference type="Proteomes" id="UP001295684"/>
    </source>
</evidence>
<keyword evidence="1" id="KW-0863">Zinc-finger</keyword>
<keyword evidence="2" id="KW-0472">Membrane</keyword>
<dbReference type="Pfam" id="PF13639">
    <property type="entry name" value="zf-RING_2"/>
    <property type="match status" value="1"/>
</dbReference>
<organism evidence="4 5">
    <name type="scientific">Euplotes crassus</name>
    <dbReference type="NCBI Taxonomy" id="5936"/>
    <lineage>
        <taxon>Eukaryota</taxon>
        <taxon>Sar</taxon>
        <taxon>Alveolata</taxon>
        <taxon>Ciliophora</taxon>
        <taxon>Intramacronucleata</taxon>
        <taxon>Spirotrichea</taxon>
        <taxon>Hypotrichia</taxon>
        <taxon>Euplotida</taxon>
        <taxon>Euplotidae</taxon>
        <taxon>Moneuplotes</taxon>
    </lineage>
</organism>
<keyword evidence="1" id="KW-0862">Zinc</keyword>
<feature type="transmembrane region" description="Helical" evidence="2">
    <location>
        <begin position="6"/>
        <end position="24"/>
    </location>
</feature>
<comment type="caution">
    <text evidence="4">The sequence shown here is derived from an EMBL/GenBank/DDBJ whole genome shotgun (WGS) entry which is preliminary data.</text>
</comment>
<dbReference type="SUPFAM" id="SSF57850">
    <property type="entry name" value="RING/U-box"/>
    <property type="match status" value="1"/>
</dbReference>
<reference evidence="4" key="1">
    <citation type="submission" date="2023-07" db="EMBL/GenBank/DDBJ databases">
        <authorList>
            <consortium name="AG Swart"/>
            <person name="Singh M."/>
            <person name="Singh A."/>
            <person name="Seah K."/>
            <person name="Emmerich C."/>
        </authorList>
    </citation>
    <scope>NUCLEOTIDE SEQUENCE</scope>
    <source>
        <strain evidence="4">DP1</strain>
    </source>
</reference>
<dbReference type="EMBL" id="CAMPGE010012824">
    <property type="protein sequence ID" value="CAI2371580.1"/>
    <property type="molecule type" value="Genomic_DNA"/>
</dbReference>
<feature type="transmembrane region" description="Helical" evidence="2">
    <location>
        <begin position="45"/>
        <end position="62"/>
    </location>
</feature>
<dbReference type="InterPro" id="IPR053070">
    <property type="entry name" value="RING-type_E3_ubiquitin-ligase"/>
</dbReference>
<dbReference type="GO" id="GO:0008270">
    <property type="term" value="F:zinc ion binding"/>
    <property type="evidence" value="ECO:0007669"/>
    <property type="project" value="UniProtKB-KW"/>
</dbReference>
<evidence type="ECO:0000256" key="1">
    <source>
        <dbReference type="PROSITE-ProRule" id="PRU00175"/>
    </source>
</evidence>
<keyword evidence="2" id="KW-1133">Transmembrane helix</keyword>
<dbReference type="InterPro" id="IPR001841">
    <property type="entry name" value="Znf_RING"/>
</dbReference>
<accession>A0AAD1UTZ1</accession>
<dbReference type="InterPro" id="IPR013083">
    <property type="entry name" value="Znf_RING/FYVE/PHD"/>
</dbReference>
<dbReference type="PANTHER" id="PTHR47035:SF4">
    <property type="entry name" value="OS02G0676500 PROTEIN"/>
    <property type="match status" value="1"/>
</dbReference>